<keyword evidence="1" id="KW-0472">Membrane</keyword>
<sequence>MVTDTSPPLTGPDETTVSWQSAWFAIVAIAMNSMSSPNGMVLSFPSSWGEALRSSPIISLFDAVELSLFWLLAVLLTGESPRVAARRVARVRFRDTVVEAGGQQNADGGQQSLSRLRNRFWVTQAALTQVMKLFSFRGVFGFQECAAFYLYSWAVSQALILAAEDGWQAQPLPPLPPGPVRAFLSQGILPYVPLHVWAVIQHTSWLGEFADILGDFTLDGDLRKDPVSSVLWVLGIMLLVAVVPFIIVDVDSNLENGVLQIQLAALGVPPQSYNSAFIWLDMSLCAFTKQTRDAIAGTIPLTLFITGSLQVCLLFICPSFPEENIEKYFATWSYHIGTALLLALAHFQLPSAQKLSTRYVWVRRLQQLREILRVYVLPVVGITSVLVCAVTLRTKVLVYLTVFAVYLALLWSRRSEPAASPFASPPPTPSLNGPRGKSSFPVSVAGYCFVGLNLVWSLLWCWQIWDKIWPECTSQPRWTQVFG</sequence>
<accession>A0ABR1V901</accession>
<keyword evidence="3" id="KW-1185">Reference proteome</keyword>
<feature type="transmembrane region" description="Helical" evidence="1">
    <location>
        <begin position="57"/>
        <end position="77"/>
    </location>
</feature>
<feature type="transmembrane region" description="Helical" evidence="1">
    <location>
        <begin position="444"/>
        <end position="465"/>
    </location>
</feature>
<organism evidence="2 3">
    <name type="scientific">Apiospora saccharicola</name>
    <dbReference type="NCBI Taxonomy" id="335842"/>
    <lineage>
        <taxon>Eukaryota</taxon>
        <taxon>Fungi</taxon>
        <taxon>Dikarya</taxon>
        <taxon>Ascomycota</taxon>
        <taxon>Pezizomycotina</taxon>
        <taxon>Sordariomycetes</taxon>
        <taxon>Xylariomycetidae</taxon>
        <taxon>Amphisphaeriales</taxon>
        <taxon>Apiosporaceae</taxon>
        <taxon>Apiospora</taxon>
    </lineage>
</organism>
<gene>
    <name evidence="2" type="ORF">PG996_006794</name>
</gene>
<feature type="transmembrane region" description="Helical" evidence="1">
    <location>
        <begin position="328"/>
        <end position="349"/>
    </location>
</feature>
<feature type="transmembrane region" description="Helical" evidence="1">
    <location>
        <begin position="230"/>
        <end position="247"/>
    </location>
</feature>
<proteinExistence type="predicted"/>
<dbReference type="EMBL" id="JAQQWM010000004">
    <property type="protein sequence ID" value="KAK8067682.1"/>
    <property type="molecule type" value="Genomic_DNA"/>
</dbReference>
<name>A0ABR1V901_9PEZI</name>
<feature type="transmembrane region" description="Helical" evidence="1">
    <location>
        <begin position="294"/>
        <end position="316"/>
    </location>
</feature>
<evidence type="ECO:0000313" key="3">
    <source>
        <dbReference type="Proteomes" id="UP001446871"/>
    </source>
</evidence>
<keyword evidence="1" id="KW-0812">Transmembrane</keyword>
<comment type="caution">
    <text evidence="2">The sequence shown here is derived from an EMBL/GenBank/DDBJ whole genome shotgun (WGS) entry which is preliminary data.</text>
</comment>
<reference evidence="2 3" key="1">
    <citation type="submission" date="2023-01" db="EMBL/GenBank/DDBJ databases">
        <title>Analysis of 21 Apiospora genomes using comparative genomics revels a genus with tremendous synthesis potential of carbohydrate active enzymes and secondary metabolites.</title>
        <authorList>
            <person name="Sorensen T."/>
        </authorList>
    </citation>
    <scope>NUCLEOTIDE SEQUENCE [LARGE SCALE GENOMIC DNA]</scope>
    <source>
        <strain evidence="2 3">CBS 83171</strain>
    </source>
</reference>
<dbReference type="Proteomes" id="UP001446871">
    <property type="component" value="Unassembled WGS sequence"/>
</dbReference>
<protein>
    <submittedName>
        <fullName evidence="2">Uncharacterized protein</fullName>
    </submittedName>
</protein>
<keyword evidence="1" id="KW-1133">Transmembrane helix</keyword>
<feature type="transmembrane region" description="Helical" evidence="1">
    <location>
        <begin position="396"/>
        <end position="412"/>
    </location>
</feature>
<feature type="transmembrane region" description="Helical" evidence="1">
    <location>
        <begin position="370"/>
        <end position="390"/>
    </location>
</feature>
<evidence type="ECO:0000256" key="1">
    <source>
        <dbReference type="SAM" id="Phobius"/>
    </source>
</evidence>
<evidence type="ECO:0000313" key="2">
    <source>
        <dbReference type="EMBL" id="KAK8067682.1"/>
    </source>
</evidence>